<comment type="caution">
    <text evidence="13">The sequence shown here is derived from an EMBL/GenBank/DDBJ whole genome shotgun (WGS) entry which is preliminary data.</text>
</comment>
<evidence type="ECO:0000256" key="6">
    <source>
        <dbReference type="ARBA" id="ARBA00023125"/>
    </source>
</evidence>
<name>A0A7C4JK90_9CREN</name>
<dbReference type="EMBL" id="DTBD01000039">
    <property type="protein sequence ID" value="HGQ64555.1"/>
    <property type="molecule type" value="Genomic_DNA"/>
</dbReference>
<keyword evidence="6 8" id="KW-0238">DNA-binding</keyword>
<dbReference type="EMBL" id="DTCK01000010">
    <property type="protein sequence ID" value="HGQ35345.1"/>
    <property type="molecule type" value="Genomic_DNA"/>
</dbReference>
<keyword evidence="4 8" id="KW-0235">DNA replication</keyword>
<dbReference type="NCBIfam" id="NF004417">
    <property type="entry name" value="PRK05761.1-3"/>
    <property type="match status" value="1"/>
</dbReference>
<evidence type="ECO:0000256" key="3">
    <source>
        <dbReference type="ARBA" id="ARBA00022695"/>
    </source>
</evidence>
<evidence type="ECO:0000259" key="10">
    <source>
        <dbReference type="Pfam" id="PF00136"/>
    </source>
</evidence>
<keyword evidence="5 8" id="KW-0239">DNA-directed DNA polymerase</keyword>
<evidence type="ECO:0000256" key="9">
    <source>
        <dbReference type="SAM" id="MobiDB-lite"/>
    </source>
</evidence>
<dbReference type="InterPro" id="IPR043502">
    <property type="entry name" value="DNA/RNA_pol_sf"/>
</dbReference>
<dbReference type="PRINTS" id="PR00106">
    <property type="entry name" value="DNAPOLB"/>
</dbReference>
<proteinExistence type="inferred from homology"/>
<dbReference type="Pfam" id="PF03104">
    <property type="entry name" value="DNA_pol_B_exo1"/>
    <property type="match status" value="1"/>
</dbReference>
<dbReference type="Gene3D" id="1.10.132.60">
    <property type="entry name" value="DNA polymerase family B, C-terminal domain"/>
    <property type="match status" value="1"/>
</dbReference>
<dbReference type="FunFam" id="1.10.287.690:FF:000011">
    <property type="entry name" value="DNA polymerase"/>
    <property type="match status" value="1"/>
</dbReference>
<dbReference type="InterPro" id="IPR050240">
    <property type="entry name" value="DNA_pol_type-B"/>
</dbReference>
<dbReference type="Gene3D" id="3.30.342.10">
    <property type="entry name" value="DNA Polymerase, chain B, domain 1"/>
    <property type="match status" value="1"/>
</dbReference>
<dbReference type="InterPro" id="IPR042087">
    <property type="entry name" value="DNA_pol_B_thumb"/>
</dbReference>
<dbReference type="InterPro" id="IPR006134">
    <property type="entry name" value="DNA-dir_DNA_pol_B_multi_dom"/>
</dbReference>
<dbReference type="SUPFAM" id="SSF56672">
    <property type="entry name" value="DNA/RNA polymerases"/>
    <property type="match status" value="1"/>
</dbReference>
<evidence type="ECO:0000256" key="5">
    <source>
        <dbReference type="ARBA" id="ARBA00022932"/>
    </source>
</evidence>
<dbReference type="Pfam" id="PF00136">
    <property type="entry name" value="DNA_pol_B"/>
    <property type="match status" value="1"/>
</dbReference>
<dbReference type="EC" id="2.7.7.7" evidence="8"/>
<reference evidence="13" key="1">
    <citation type="journal article" date="2020" name="mSystems">
        <title>Genome- and Community-Level Interaction Insights into Carbon Utilization and Element Cycling Functions of Hydrothermarchaeota in Hydrothermal Sediment.</title>
        <authorList>
            <person name="Zhou Z."/>
            <person name="Liu Y."/>
            <person name="Xu W."/>
            <person name="Pan J."/>
            <person name="Luo Z.H."/>
            <person name="Li M."/>
        </authorList>
    </citation>
    <scope>NUCLEOTIDE SEQUENCE [LARGE SCALE GENOMIC DNA]</scope>
    <source>
        <strain evidence="13">SpSt-637</strain>
        <strain evidence="12">SpSt-667</strain>
    </source>
</reference>
<evidence type="ECO:0000256" key="7">
    <source>
        <dbReference type="ARBA" id="ARBA00049244"/>
    </source>
</evidence>
<dbReference type="InterPro" id="IPR012337">
    <property type="entry name" value="RNaseH-like_sf"/>
</dbReference>
<dbReference type="Gene3D" id="1.10.287.690">
    <property type="entry name" value="Helix hairpin bin"/>
    <property type="match status" value="1"/>
</dbReference>
<dbReference type="GO" id="GO:0006261">
    <property type="term" value="P:DNA-templated DNA replication"/>
    <property type="evidence" value="ECO:0007669"/>
    <property type="project" value="TreeGrafter"/>
</dbReference>
<dbReference type="AlphaFoldDB" id="A0A7C4JK90"/>
<dbReference type="InterPro" id="IPR017964">
    <property type="entry name" value="DNA-dir_DNA_pol_B_CS"/>
</dbReference>
<accession>A0A7C4JK90</accession>
<gene>
    <name evidence="13" type="ORF">ENU08_04860</name>
    <name evidence="12" type="ORF">ENU41_01520</name>
</gene>
<dbReference type="InterPro" id="IPR023211">
    <property type="entry name" value="DNA_pol_palm_dom_sf"/>
</dbReference>
<dbReference type="NCBIfam" id="NF004419">
    <property type="entry name" value="PRK05761.1-5"/>
    <property type="match status" value="1"/>
</dbReference>
<protein>
    <recommendedName>
        <fullName evidence="8">DNA polymerase</fullName>
        <ecNumber evidence="8">2.7.7.7</ecNumber>
    </recommendedName>
</protein>
<dbReference type="PANTHER" id="PTHR10322">
    <property type="entry name" value="DNA POLYMERASE CATALYTIC SUBUNIT"/>
    <property type="match status" value="1"/>
</dbReference>
<keyword evidence="3 8" id="KW-0548">Nucleotidyltransferase</keyword>
<evidence type="ECO:0000256" key="2">
    <source>
        <dbReference type="ARBA" id="ARBA00022679"/>
    </source>
</evidence>
<dbReference type="InterPro" id="IPR036397">
    <property type="entry name" value="RNaseH_sf"/>
</dbReference>
<feature type="domain" description="DNA-directed DNA polymerase family B multifunctional" evidence="10">
    <location>
        <begin position="536"/>
        <end position="933"/>
    </location>
</feature>
<dbReference type="PANTHER" id="PTHR10322:SF20">
    <property type="entry name" value="DNA POLYMERASE 1"/>
    <property type="match status" value="1"/>
</dbReference>
<sequence length="953" mass="109632">MTKQKTLLEFIKKSESLKHQAGSTKSSESTKENLSIEAPKESVNLNQHQQPAKPMSTGEAKAELLVDKTSNIDKQSIEEREYPRYKRFDYLDFRVYIPEALDLDNEKIFKFYREPRYVDSANYAYLLDVKYNGDLGKAVLVLYDVNSNDLLYYYDKTGHKPYFLTDIPPEKINKIPEIVRHKSFDSIETVEKFDPLRNAVKRFTKIVVKDPIAVRSLRNKVPIAWEANIRYHVNYIYDLGLIPGMPYKIEGAKIEEIVEIDLESLRENIIKVLDISNPQSLETAVNLAKLFETKWVSARRVAIDIEVYTPFEGRVPSPDDAVFPIISIAFFSNDGLRKVFILNRENLKVLQKLPEDVEVEVFDSELHMILESLLVISRYSVVLTFNGDNFDLRYLYVRALKLGIPKELIGIKIKKVVKGGRKIEYVAELVHGIHLDLYKFFNNKAIQTYAFEGRYKEVNLDSVAQALLGIGKVQLDEELGKVDLSTLVRYNSRDAQITLELTTFADELVWKLVLLIMRISKLGMEDVCRTTVSVWIKNLFYWEHRQRKYLIPRPEDIVSLKGKKVTEAIIKGKKYAGAIVIDPPQGMFFNVFVLDFASLYPSIIKRWNLSYETIDPEPSYCNKLADIVDEKDKVIHHVCLEKAGITSEVVGFLRDLRVRIYKKKAKDRKLDEAYRSWYDVVQRAMKVYINAAYGVFGAKTFTLYAPSVAESVTALGRRIITTTIAKAEELGLKVLYGDTDSLFVWNPDPTKLEELRRWVELTYGLELEMDKVYKFIAFALKKNYVGILTSGEIDIKGMVGKKRNTPDFIKNLFNEIIKQIASINEPEDAIKVVESVRRTLEKYYISLRYRLLTLDEVAFHVGLTKSLPEYEKTTPQHVKAALMLQRYGIEVSSGDIITYIKVKSKEGVKPIQLAKVSEIDVQKYLEAMRTTLEQLFTALNISWEDIAGSSKIM</sequence>
<dbReference type="SMART" id="SM00486">
    <property type="entry name" value="POLBc"/>
    <property type="match status" value="1"/>
</dbReference>
<dbReference type="GO" id="GO:0003887">
    <property type="term" value="F:DNA-directed DNA polymerase activity"/>
    <property type="evidence" value="ECO:0007669"/>
    <property type="project" value="UniProtKB-KW"/>
</dbReference>
<comment type="similarity">
    <text evidence="1 8">Belongs to the DNA polymerase type-B family.</text>
</comment>
<dbReference type="InterPro" id="IPR006172">
    <property type="entry name" value="DNA-dir_DNA_pol_B"/>
</dbReference>
<evidence type="ECO:0000256" key="4">
    <source>
        <dbReference type="ARBA" id="ARBA00022705"/>
    </source>
</evidence>
<dbReference type="GO" id="GO:0003677">
    <property type="term" value="F:DNA binding"/>
    <property type="evidence" value="ECO:0007669"/>
    <property type="project" value="UniProtKB-KW"/>
</dbReference>
<evidence type="ECO:0000256" key="1">
    <source>
        <dbReference type="ARBA" id="ARBA00005755"/>
    </source>
</evidence>
<evidence type="ECO:0000313" key="12">
    <source>
        <dbReference type="EMBL" id="HGQ35345.1"/>
    </source>
</evidence>
<dbReference type="Gene3D" id="3.90.1600.10">
    <property type="entry name" value="Palm domain of DNA polymerase"/>
    <property type="match status" value="1"/>
</dbReference>
<dbReference type="GO" id="GO:0000166">
    <property type="term" value="F:nucleotide binding"/>
    <property type="evidence" value="ECO:0007669"/>
    <property type="project" value="InterPro"/>
</dbReference>
<evidence type="ECO:0000256" key="8">
    <source>
        <dbReference type="RuleBase" id="RU000442"/>
    </source>
</evidence>
<dbReference type="Gene3D" id="3.30.420.10">
    <property type="entry name" value="Ribonuclease H-like superfamily/Ribonuclease H"/>
    <property type="match status" value="1"/>
</dbReference>
<feature type="domain" description="DNA-directed DNA polymerase family B exonuclease" evidence="11">
    <location>
        <begin position="225"/>
        <end position="445"/>
    </location>
</feature>
<dbReference type="PROSITE" id="PS00116">
    <property type="entry name" value="DNA_POLYMERASE_B"/>
    <property type="match status" value="1"/>
</dbReference>
<feature type="region of interest" description="Disordered" evidence="9">
    <location>
        <begin position="16"/>
        <end position="58"/>
    </location>
</feature>
<evidence type="ECO:0000313" key="13">
    <source>
        <dbReference type="EMBL" id="HGQ64555.1"/>
    </source>
</evidence>
<comment type="catalytic activity">
    <reaction evidence="7 8">
        <text>DNA(n) + a 2'-deoxyribonucleoside 5'-triphosphate = DNA(n+1) + diphosphate</text>
        <dbReference type="Rhea" id="RHEA:22508"/>
        <dbReference type="Rhea" id="RHEA-COMP:17339"/>
        <dbReference type="Rhea" id="RHEA-COMP:17340"/>
        <dbReference type="ChEBI" id="CHEBI:33019"/>
        <dbReference type="ChEBI" id="CHEBI:61560"/>
        <dbReference type="ChEBI" id="CHEBI:173112"/>
        <dbReference type="EC" id="2.7.7.7"/>
    </reaction>
</comment>
<organism evidence="13">
    <name type="scientific">Ignisphaera aggregans</name>
    <dbReference type="NCBI Taxonomy" id="334771"/>
    <lineage>
        <taxon>Archaea</taxon>
        <taxon>Thermoproteota</taxon>
        <taxon>Thermoprotei</taxon>
        <taxon>Desulfurococcales</taxon>
        <taxon>Desulfurococcaceae</taxon>
        <taxon>Ignisphaera</taxon>
    </lineage>
</organism>
<dbReference type="InterPro" id="IPR006133">
    <property type="entry name" value="DNA-dir_DNA_pol_B_exonuc"/>
</dbReference>
<keyword evidence="2 8" id="KW-0808">Transferase</keyword>
<evidence type="ECO:0000259" key="11">
    <source>
        <dbReference type="Pfam" id="PF03104"/>
    </source>
</evidence>
<dbReference type="SUPFAM" id="SSF53098">
    <property type="entry name" value="Ribonuclease H-like"/>
    <property type="match status" value="1"/>
</dbReference>